<dbReference type="AlphaFoldDB" id="A0A8D9F3V4"/>
<dbReference type="InterPro" id="IPR033939">
    <property type="entry name" value="BCAT_family"/>
</dbReference>
<proteinExistence type="inferred from homology"/>
<evidence type="ECO:0000256" key="5">
    <source>
        <dbReference type="ARBA" id="ARBA00022679"/>
    </source>
</evidence>
<protein>
    <recommendedName>
        <fullName evidence="10">Branched-chain-amino-acid aminotransferase</fullName>
        <ecNumber evidence="10">2.6.1.42</ecNumber>
    </recommendedName>
</protein>
<evidence type="ECO:0000256" key="2">
    <source>
        <dbReference type="ARBA" id="ARBA00009320"/>
    </source>
</evidence>
<dbReference type="GO" id="GO:0009098">
    <property type="term" value="P:L-leucine biosynthetic process"/>
    <property type="evidence" value="ECO:0007669"/>
    <property type="project" value="TreeGrafter"/>
</dbReference>
<dbReference type="SUPFAM" id="SSF56752">
    <property type="entry name" value="D-aminoacid aminotransferase-like PLP-dependent enzymes"/>
    <property type="match status" value="1"/>
</dbReference>
<dbReference type="Gene3D" id="3.30.470.10">
    <property type="match status" value="1"/>
</dbReference>
<reference evidence="11" key="1">
    <citation type="submission" date="2021-05" db="EMBL/GenBank/DDBJ databases">
        <authorList>
            <person name="Alioto T."/>
            <person name="Alioto T."/>
            <person name="Gomez Garrido J."/>
        </authorList>
    </citation>
    <scope>NUCLEOTIDE SEQUENCE</scope>
</reference>
<dbReference type="EMBL" id="HBUF01600347">
    <property type="protein sequence ID" value="CAG6775947.1"/>
    <property type="molecule type" value="Transcribed_RNA"/>
</dbReference>
<evidence type="ECO:0000256" key="3">
    <source>
        <dbReference type="ARBA" id="ARBA00022576"/>
    </source>
</evidence>
<dbReference type="FunFam" id="3.30.470.10:FF:000002">
    <property type="entry name" value="Branched-chain-amino-acid aminotransferase"/>
    <property type="match status" value="1"/>
</dbReference>
<keyword evidence="6 9" id="KW-0663">Pyridoxal phosphate</keyword>
<organism evidence="11">
    <name type="scientific">Cacopsylla melanoneura</name>
    <dbReference type="NCBI Taxonomy" id="428564"/>
    <lineage>
        <taxon>Eukaryota</taxon>
        <taxon>Metazoa</taxon>
        <taxon>Ecdysozoa</taxon>
        <taxon>Arthropoda</taxon>
        <taxon>Hexapoda</taxon>
        <taxon>Insecta</taxon>
        <taxon>Pterygota</taxon>
        <taxon>Neoptera</taxon>
        <taxon>Paraneoptera</taxon>
        <taxon>Hemiptera</taxon>
        <taxon>Sternorrhyncha</taxon>
        <taxon>Psylloidea</taxon>
        <taxon>Psyllidae</taxon>
        <taxon>Psyllinae</taxon>
        <taxon>Cacopsylla</taxon>
    </lineage>
</organism>
<evidence type="ECO:0000256" key="4">
    <source>
        <dbReference type="ARBA" id="ARBA00022605"/>
    </source>
</evidence>
<dbReference type="GO" id="GO:0004084">
    <property type="term" value="F:branched-chain-amino-acid transaminase activity"/>
    <property type="evidence" value="ECO:0007669"/>
    <property type="project" value="UniProtKB-EC"/>
</dbReference>
<dbReference type="GO" id="GO:0005739">
    <property type="term" value="C:mitochondrion"/>
    <property type="evidence" value="ECO:0007669"/>
    <property type="project" value="TreeGrafter"/>
</dbReference>
<dbReference type="NCBIfam" id="TIGR01123">
    <property type="entry name" value="ilvE_II"/>
    <property type="match status" value="1"/>
</dbReference>
<evidence type="ECO:0000313" key="11">
    <source>
        <dbReference type="EMBL" id="CAG6775947.1"/>
    </source>
</evidence>
<dbReference type="InterPro" id="IPR036038">
    <property type="entry name" value="Aminotransferase-like"/>
</dbReference>
<evidence type="ECO:0000256" key="7">
    <source>
        <dbReference type="ARBA" id="ARBA00023304"/>
    </source>
</evidence>
<dbReference type="InterPro" id="IPR018300">
    <property type="entry name" value="Aminotrans_IV_CS"/>
</dbReference>
<dbReference type="Pfam" id="PF01063">
    <property type="entry name" value="Aminotran_4"/>
    <property type="match status" value="1"/>
</dbReference>
<dbReference type="Gene3D" id="3.20.10.10">
    <property type="entry name" value="D-amino Acid Aminotransferase, subunit A, domain 2"/>
    <property type="match status" value="1"/>
</dbReference>
<dbReference type="InterPro" id="IPR043131">
    <property type="entry name" value="BCAT-like_N"/>
</dbReference>
<dbReference type="InterPro" id="IPR043132">
    <property type="entry name" value="BCAT-like_C"/>
</dbReference>
<evidence type="ECO:0000256" key="1">
    <source>
        <dbReference type="ARBA" id="ARBA00001933"/>
    </source>
</evidence>
<dbReference type="InterPro" id="IPR001544">
    <property type="entry name" value="Aminotrans_IV"/>
</dbReference>
<dbReference type="GO" id="GO:0009099">
    <property type="term" value="P:L-valine biosynthetic process"/>
    <property type="evidence" value="ECO:0007669"/>
    <property type="project" value="TreeGrafter"/>
</dbReference>
<comment type="catalytic activity">
    <reaction evidence="10">
        <text>L-valine + 2-oxoglutarate = 3-methyl-2-oxobutanoate + L-glutamate</text>
        <dbReference type="Rhea" id="RHEA:24813"/>
        <dbReference type="ChEBI" id="CHEBI:11851"/>
        <dbReference type="ChEBI" id="CHEBI:16810"/>
        <dbReference type="ChEBI" id="CHEBI:29985"/>
        <dbReference type="ChEBI" id="CHEBI:57762"/>
        <dbReference type="EC" id="2.6.1.42"/>
    </reaction>
</comment>
<comment type="catalytic activity">
    <reaction evidence="10">
        <text>L-isoleucine + 2-oxoglutarate = (S)-3-methyl-2-oxopentanoate + L-glutamate</text>
        <dbReference type="Rhea" id="RHEA:24801"/>
        <dbReference type="ChEBI" id="CHEBI:16810"/>
        <dbReference type="ChEBI" id="CHEBI:29985"/>
        <dbReference type="ChEBI" id="CHEBI:35146"/>
        <dbReference type="ChEBI" id="CHEBI:58045"/>
        <dbReference type="EC" id="2.6.1.42"/>
    </reaction>
</comment>
<sequence>MSTNSLCQTLTVGLRSLIKNHKDQIKHVKQLHKWTSSTSPKLKTFRQAQEIHVQLCSPDQLQPKPEVSQLKFGTVFTDHMLQIEFNEQVGGWQAPSISPLKYLTLHPAAKVLHYAVELFEGMKAYRGVDGHIRMFRPDLNMDRMNRSALRAGLPQFDPEEMIQCLNRLIQIDQEWVPHTTAASLYIRPTLIGTDPTLGVAVSSTALLYVILCPVGSYFGTQVTKPVSLLADPKYVRAWKGGCGDRKMGSNYGPTIAIQSEAIERGFNQLLWLYGEDHQVTEAGTMNIFFVIINDLGEMEMITPQLDGLILPGITRMSILELSEQWNDYKVTERKITMPEIMQLSREKRILECFGSGTACIISPIGNIHYEGNDILIPTLEQPNPICLRLLNKLSDIHYGRIEPPWARKIEFVFLQFLLNVMDDSDIRLTLFSSPRDVFIDFKFHQYSKYFDLNR</sequence>
<dbReference type="NCBIfam" id="NF009897">
    <property type="entry name" value="PRK13357.1"/>
    <property type="match status" value="1"/>
</dbReference>
<comment type="catalytic activity">
    <reaction evidence="10">
        <text>L-leucine + 2-oxoglutarate = 4-methyl-2-oxopentanoate + L-glutamate</text>
        <dbReference type="Rhea" id="RHEA:18321"/>
        <dbReference type="ChEBI" id="CHEBI:16810"/>
        <dbReference type="ChEBI" id="CHEBI:17865"/>
        <dbReference type="ChEBI" id="CHEBI:29985"/>
        <dbReference type="ChEBI" id="CHEBI:57427"/>
        <dbReference type="EC" id="2.6.1.42"/>
    </reaction>
</comment>
<evidence type="ECO:0000256" key="8">
    <source>
        <dbReference type="RuleBase" id="RU004106"/>
    </source>
</evidence>
<keyword evidence="7 10" id="KW-0100">Branched-chain amino acid biosynthesis</keyword>
<keyword evidence="4 10" id="KW-0028">Amino-acid biosynthesis</keyword>
<accession>A0A8D9F3V4</accession>
<dbReference type="PANTHER" id="PTHR11825:SF44">
    <property type="entry name" value="BRANCHED-CHAIN-AMINO-ACID AMINOTRANSFERASE"/>
    <property type="match status" value="1"/>
</dbReference>
<name>A0A8D9F3V4_9HEMI</name>
<comment type="cofactor">
    <cofactor evidence="1 9">
        <name>pyridoxal 5'-phosphate</name>
        <dbReference type="ChEBI" id="CHEBI:597326"/>
    </cofactor>
</comment>
<keyword evidence="3 10" id="KW-0032">Aminotransferase</keyword>
<evidence type="ECO:0000256" key="9">
    <source>
        <dbReference type="RuleBase" id="RU004516"/>
    </source>
</evidence>
<dbReference type="PANTHER" id="PTHR11825">
    <property type="entry name" value="SUBGROUP IIII AMINOTRANSFERASE"/>
    <property type="match status" value="1"/>
</dbReference>
<evidence type="ECO:0000256" key="6">
    <source>
        <dbReference type="ARBA" id="ARBA00022898"/>
    </source>
</evidence>
<dbReference type="PROSITE" id="PS00770">
    <property type="entry name" value="AA_TRANSFER_CLASS_4"/>
    <property type="match status" value="1"/>
</dbReference>
<comment type="similarity">
    <text evidence="2 8">Belongs to the class-IV pyridoxal-phosphate-dependent aminotransferase family.</text>
</comment>
<dbReference type="FunFam" id="3.20.10.10:FF:000004">
    <property type="entry name" value="Branched-chain-amino-acid aminotransferase"/>
    <property type="match status" value="1"/>
</dbReference>
<dbReference type="EC" id="2.6.1.42" evidence="10"/>
<evidence type="ECO:0000256" key="10">
    <source>
        <dbReference type="RuleBase" id="RU004517"/>
    </source>
</evidence>
<keyword evidence="5 10" id="KW-0808">Transferase</keyword>
<dbReference type="InterPro" id="IPR005786">
    <property type="entry name" value="B_amino_transII"/>
</dbReference>
<dbReference type="CDD" id="cd01557">
    <property type="entry name" value="BCAT_beta_family"/>
    <property type="match status" value="1"/>
</dbReference>